<comment type="caution">
    <text evidence="3">The sequence shown here is derived from an EMBL/GenBank/DDBJ whole genome shotgun (WGS) entry which is preliminary data.</text>
</comment>
<keyword evidence="1" id="KW-0597">Phosphoprotein</keyword>
<dbReference type="PANTHER" id="PTHR43228">
    <property type="entry name" value="TWO-COMPONENT RESPONSE REGULATOR"/>
    <property type="match status" value="1"/>
</dbReference>
<dbReference type="SUPFAM" id="SSF52172">
    <property type="entry name" value="CheY-like"/>
    <property type="match status" value="1"/>
</dbReference>
<evidence type="ECO:0000313" key="4">
    <source>
        <dbReference type="Proteomes" id="UP000293142"/>
    </source>
</evidence>
<dbReference type="SMART" id="SM00448">
    <property type="entry name" value="REC"/>
    <property type="match status" value="1"/>
</dbReference>
<dbReference type="InterPro" id="IPR001789">
    <property type="entry name" value="Sig_transdc_resp-reg_receiver"/>
</dbReference>
<organism evidence="3 4">
    <name type="scientific">Paenibacillus thalictri</name>
    <dbReference type="NCBI Taxonomy" id="2527873"/>
    <lineage>
        <taxon>Bacteria</taxon>
        <taxon>Bacillati</taxon>
        <taxon>Bacillota</taxon>
        <taxon>Bacilli</taxon>
        <taxon>Bacillales</taxon>
        <taxon>Paenibacillaceae</taxon>
        <taxon>Paenibacillus</taxon>
    </lineage>
</organism>
<dbReference type="AlphaFoldDB" id="A0A4Q9DI97"/>
<dbReference type="EMBL" id="SIRE01000023">
    <property type="protein sequence ID" value="TBL72743.1"/>
    <property type="molecule type" value="Genomic_DNA"/>
</dbReference>
<evidence type="ECO:0000259" key="2">
    <source>
        <dbReference type="PROSITE" id="PS50110"/>
    </source>
</evidence>
<accession>A0A4Q9DI97</accession>
<sequence length="263" mass="29982">MASIMIVDDSPIIRRSLRAILEEQGHYIAVEAEDARAAIELYKHNKIDLITMDIQLPDMSGIEAVRLIRERNPQAVIVIISSVEQKSKVYAAIKMGAKHYIVKPFTAAKIKEVIHAVLGGEPIQKQVPKIESVTNSAEENNSPPKKPEPLKLEAPMLSGLPFELHHMSDRITLIIQRHINNNNVRLLHHCLISLLYFRKVKYVLEFWEPVQHNDGYRLLLDFIAAVRDRKGTVGVVTSDEGYFIQLQAKLRSGVYRSHKEINW</sequence>
<dbReference type="InterPro" id="IPR011006">
    <property type="entry name" value="CheY-like_superfamily"/>
</dbReference>
<dbReference type="GO" id="GO:0000160">
    <property type="term" value="P:phosphorelay signal transduction system"/>
    <property type="evidence" value="ECO:0007669"/>
    <property type="project" value="InterPro"/>
</dbReference>
<dbReference type="PANTHER" id="PTHR43228:SF1">
    <property type="entry name" value="TWO-COMPONENT RESPONSE REGULATOR ARR22"/>
    <property type="match status" value="1"/>
</dbReference>
<protein>
    <submittedName>
        <fullName evidence="3">Response regulator</fullName>
    </submittedName>
</protein>
<evidence type="ECO:0000256" key="1">
    <source>
        <dbReference type="PROSITE-ProRule" id="PRU00169"/>
    </source>
</evidence>
<dbReference type="Pfam" id="PF00072">
    <property type="entry name" value="Response_reg"/>
    <property type="match status" value="1"/>
</dbReference>
<feature type="modified residue" description="4-aspartylphosphate" evidence="1">
    <location>
        <position position="53"/>
    </location>
</feature>
<reference evidence="3 4" key="1">
    <citation type="submission" date="2019-02" db="EMBL/GenBank/DDBJ databases">
        <title>Paenibacillus sp. nov., isolated from surface-sterilized tissue of Thalictrum simplex L.</title>
        <authorList>
            <person name="Tuo L."/>
        </authorList>
    </citation>
    <scope>NUCLEOTIDE SEQUENCE [LARGE SCALE GENOMIC DNA]</scope>
    <source>
        <strain evidence="3 4">N2SHLJ1</strain>
    </source>
</reference>
<evidence type="ECO:0000313" key="3">
    <source>
        <dbReference type="EMBL" id="TBL72743.1"/>
    </source>
</evidence>
<keyword evidence="4" id="KW-1185">Reference proteome</keyword>
<gene>
    <name evidence="3" type="ORF">EYB31_28295</name>
</gene>
<dbReference type="Proteomes" id="UP000293142">
    <property type="component" value="Unassembled WGS sequence"/>
</dbReference>
<dbReference type="PROSITE" id="PS50110">
    <property type="entry name" value="RESPONSE_REGULATORY"/>
    <property type="match status" value="1"/>
</dbReference>
<dbReference type="InterPro" id="IPR052048">
    <property type="entry name" value="ST_Response_Regulator"/>
</dbReference>
<dbReference type="Gene3D" id="3.40.50.2300">
    <property type="match status" value="1"/>
</dbReference>
<feature type="domain" description="Response regulatory" evidence="2">
    <location>
        <begin position="3"/>
        <end position="118"/>
    </location>
</feature>
<name>A0A4Q9DI97_9BACL</name>
<proteinExistence type="predicted"/>
<dbReference type="OrthoDB" id="1677999at2"/>